<protein>
    <submittedName>
        <fullName evidence="4">Glycerophosphodiester phosphodiesterase</fullName>
    </submittedName>
</protein>
<feature type="domain" description="GP-PDE" evidence="3">
    <location>
        <begin position="70"/>
        <end position="322"/>
    </location>
</feature>
<organism evidence="4 5">
    <name type="scientific">Streptomyces tardus</name>
    <dbReference type="NCBI Taxonomy" id="2780544"/>
    <lineage>
        <taxon>Bacteria</taxon>
        <taxon>Bacillati</taxon>
        <taxon>Actinomycetota</taxon>
        <taxon>Actinomycetes</taxon>
        <taxon>Kitasatosporales</taxon>
        <taxon>Streptomycetaceae</taxon>
        <taxon>Streptomyces</taxon>
    </lineage>
</organism>
<dbReference type="AlphaFoldDB" id="A0A949JNX9"/>
<feature type="region of interest" description="Disordered" evidence="1">
    <location>
        <begin position="324"/>
        <end position="366"/>
    </location>
</feature>
<dbReference type="PROSITE" id="PS51704">
    <property type="entry name" value="GP_PDE"/>
    <property type="match status" value="1"/>
</dbReference>
<evidence type="ECO:0000313" key="5">
    <source>
        <dbReference type="Proteomes" id="UP000694501"/>
    </source>
</evidence>
<dbReference type="PANTHER" id="PTHR46211">
    <property type="entry name" value="GLYCEROPHOSPHORYL DIESTER PHOSPHODIESTERASE"/>
    <property type="match status" value="1"/>
</dbReference>
<dbReference type="PANTHER" id="PTHR46211:SF1">
    <property type="entry name" value="GLYCEROPHOSPHODIESTER PHOSPHODIESTERASE, CYTOPLASMIC"/>
    <property type="match status" value="1"/>
</dbReference>
<feature type="signal peptide" evidence="2">
    <location>
        <begin position="1"/>
        <end position="27"/>
    </location>
</feature>
<keyword evidence="2" id="KW-0732">Signal</keyword>
<evidence type="ECO:0000259" key="3">
    <source>
        <dbReference type="PROSITE" id="PS51704"/>
    </source>
</evidence>
<name>A0A949JNX9_9ACTN</name>
<proteinExistence type="predicted"/>
<dbReference type="GO" id="GO:0006629">
    <property type="term" value="P:lipid metabolic process"/>
    <property type="evidence" value="ECO:0007669"/>
    <property type="project" value="InterPro"/>
</dbReference>
<evidence type="ECO:0000313" key="4">
    <source>
        <dbReference type="EMBL" id="MBU7599649.1"/>
    </source>
</evidence>
<dbReference type="GO" id="GO:0008081">
    <property type="term" value="F:phosphoric diester hydrolase activity"/>
    <property type="evidence" value="ECO:0007669"/>
    <property type="project" value="InterPro"/>
</dbReference>
<dbReference type="InterPro" id="IPR017946">
    <property type="entry name" value="PLC-like_Pdiesterase_TIM-brl"/>
</dbReference>
<dbReference type="EMBL" id="JAELVF020000001">
    <property type="protein sequence ID" value="MBU7599649.1"/>
    <property type="molecule type" value="Genomic_DNA"/>
</dbReference>
<reference evidence="4" key="1">
    <citation type="submission" date="2021-06" db="EMBL/GenBank/DDBJ databases">
        <title>Sequencing of actinobacteria type strains.</title>
        <authorList>
            <person name="Nguyen G.-S."/>
            <person name="Wentzel A."/>
        </authorList>
    </citation>
    <scope>NUCLEOTIDE SEQUENCE</scope>
    <source>
        <strain evidence="4">P38-E01</strain>
    </source>
</reference>
<dbReference type="InterPro" id="IPR030395">
    <property type="entry name" value="GP_PDE_dom"/>
</dbReference>
<dbReference type="Proteomes" id="UP000694501">
    <property type="component" value="Unassembled WGS sequence"/>
</dbReference>
<feature type="region of interest" description="Disordered" evidence="1">
    <location>
        <begin position="31"/>
        <end position="58"/>
    </location>
</feature>
<evidence type="ECO:0000256" key="2">
    <source>
        <dbReference type="SAM" id="SignalP"/>
    </source>
</evidence>
<dbReference type="Pfam" id="PF03009">
    <property type="entry name" value="GDPD"/>
    <property type="match status" value="1"/>
</dbReference>
<accession>A0A949JNX9</accession>
<keyword evidence="5" id="KW-1185">Reference proteome</keyword>
<gene>
    <name evidence="4" type="ORF">JGS22_018985</name>
</gene>
<comment type="caution">
    <text evidence="4">The sequence shown here is derived from an EMBL/GenBank/DDBJ whole genome shotgun (WGS) entry which is preliminary data.</text>
</comment>
<feature type="chain" id="PRO_5037277541" evidence="2">
    <location>
        <begin position="28"/>
        <end position="366"/>
    </location>
</feature>
<dbReference type="Gene3D" id="3.20.20.190">
    <property type="entry name" value="Phosphatidylinositol (PI) phosphodiesterase"/>
    <property type="match status" value="1"/>
</dbReference>
<dbReference type="RefSeq" id="WP_211042434.1">
    <property type="nucleotide sequence ID" value="NZ_JAELVF020000001.1"/>
</dbReference>
<sequence length="366" mass="39158">MSRRPAVLTGSLLGVLALGLTAAPAQAAPLGELLPSTPHPHTDDRAAGAGAGGRQPVSDLLTNRAPAAAPRVVAHRGASAYAPENTLAGADKARDLDVEWVENDVQRTKDGELVVVHDETLERTTNVEEVFPDRAPWKVGDFTAQELGQLDAGGWFAREYSGERIPTLGEFLDRIGENNQKLLLELKKPELYPGIEEEVVEELRAEGWLRAGKREDLVVQSFDADSVRSVHGLAPRVTTGFLGKPAVSQLGTYAEFADQINPRYTEVDKEYVRAVKRLRGAQGRPMEVYTWTVDDGPTAAKLAGMGVDGVISNRPDVVRDAMAAARDTAPQTGAADEDRVADDALGTDSETDAVGIAPRDGQAARG</sequence>
<dbReference type="SUPFAM" id="SSF51695">
    <property type="entry name" value="PLC-like phosphodiesterases"/>
    <property type="match status" value="1"/>
</dbReference>
<evidence type="ECO:0000256" key="1">
    <source>
        <dbReference type="SAM" id="MobiDB-lite"/>
    </source>
</evidence>